<evidence type="ECO:0000256" key="2">
    <source>
        <dbReference type="ARBA" id="ARBA00022692"/>
    </source>
</evidence>
<dbReference type="STRING" id="1043002.A0A074Y1U8"/>
<dbReference type="EMBL" id="KL584975">
    <property type="protein sequence ID" value="KEQ88152.1"/>
    <property type="molecule type" value="Genomic_DNA"/>
</dbReference>
<dbReference type="PANTHER" id="PTHR33048:SF15">
    <property type="entry name" value="INTEGRAL MEMBRANE PROTEIN"/>
    <property type="match status" value="1"/>
</dbReference>
<proteinExistence type="inferred from homology"/>
<evidence type="ECO:0000256" key="5">
    <source>
        <dbReference type="ARBA" id="ARBA00038359"/>
    </source>
</evidence>
<name>A0A074Y1U8_AURPU</name>
<evidence type="ECO:0000256" key="1">
    <source>
        <dbReference type="ARBA" id="ARBA00004141"/>
    </source>
</evidence>
<sequence length="260" mass="29519">LFRTILSCLILSLVAVILRSVGRWKRRCFQLDDWMMLLFIPCAAFALLSVSEGLGVRDYRLDPDQIITATMHFSFFDLLYIFTLGVLKGSLCLTLLRFATAKQMRQAIYIMIGFNTFMTAACLVGLMTVCRPYRTNWRHFYNFPEYPKEGSCFSGTVLRSLVYVLTAVIFISDLICVIIPAMIFWNTRMQRKKKIMAWMLLSLGLLASIATLCRLPFTPYWNANHDRVWGLGMATLCCCIEIALGIFAGCAPAIKPLVIA</sequence>
<evidence type="ECO:0000256" key="4">
    <source>
        <dbReference type="ARBA" id="ARBA00023136"/>
    </source>
</evidence>
<keyword evidence="3 6" id="KW-1133">Transmembrane helix</keyword>
<accession>A0A074Y1U8</accession>
<evidence type="ECO:0000313" key="9">
    <source>
        <dbReference type="Proteomes" id="UP000030706"/>
    </source>
</evidence>
<evidence type="ECO:0000313" key="8">
    <source>
        <dbReference type="EMBL" id="KEQ88152.1"/>
    </source>
</evidence>
<evidence type="ECO:0000259" key="7">
    <source>
        <dbReference type="Pfam" id="PF20684"/>
    </source>
</evidence>
<feature type="non-terminal residue" evidence="8">
    <location>
        <position position="260"/>
    </location>
</feature>
<feature type="transmembrane region" description="Helical" evidence="6">
    <location>
        <begin position="197"/>
        <end position="217"/>
    </location>
</feature>
<protein>
    <recommendedName>
        <fullName evidence="7">Rhodopsin domain-containing protein</fullName>
    </recommendedName>
</protein>
<gene>
    <name evidence="8" type="ORF">M438DRAFT_261796</name>
</gene>
<keyword evidence="4 6" id="KW-0472">Membrane</keyword>
<feature type="domain" description="Rhodopsin" evidence="7">
    <location>
        <begin position="19"/>
        <end position="258"/>
    </location>
</feature>
<comment type="subcellular location">
    <subcellularLocation>
        <location evidence="1">Membrane</location>
        <topology evidence="1">Multi-pass membrane protein</topology>
    </subcellularLocation>
</comment>
<dbReference type="InterPro" id="IPR049326">
    <property type="entry name" value="Rhodopsin_dom_fungi"/>
</dbReference>
<feature type="non-terminal residue" evidence="8">
    <location>
        <position position="1"/>
    </location>
</feature>
<dbReference type="GO" id="GO:0016020">
    <property type="term" value="C:membrane"/>
    <property type="evidence" value="ECO:0007669"/>
    <property type="project" value="UniProtKB-SubCell"/>
</dbReference>
<dbReference type="Pfam" id="PF20684">
    <property type="entry name" value="Fung_rhodopsin"/>
    <property type="match status" value="1"/>
</dbReference>
<dbReference type="PANTHER" id="PTHR33048">
    <property type="entry name" value="PTH11-LIKE INTEGRAL MEMBRANE PROTEIN (AFU_ORTHOLOGUE AFUA_5G11245)"/>
    <property type="match status" value="1"/>
</dbReference>
<keyword evidence="9" id="KW-1185">Reference proteome</keyword>
<reference evidence="8 9" key="1">
    <citation type="journal article" date="2014" name="BMC Genomics">
        <title>Genome sequencing of four Aureobasidium pullulans varieties: biotechnological potential, stress tolerance, and description of new species.</title>
        <authorList>
            <person name="Gostin Ar C."/>
            <person name="Ohm R.A."/>
            <person name="Kogej T."/>
            <person name="Sonjak S."/>
            <person name="Turk M."/>
            <person name="Zajc J."/>
            <person name="Zalar P."/>
            <person name="Grube M."/>
            <person name="Sun H."/>
            <person name="Han J."/>
            <person name="Sharma A."/>
            <person name="Chiniquy J."/>
            <person name="Ngan C.Y."/>
            <person name="Lipzen A."/>
            <person name="Barry K."/>
            <person name="Grigoriev I.V."/>
            <person name="Gunde-Cimerman N."/>
        </authorList>
    </citation>
    <scope>NUCLEOTIDE SEQUENCE [LARGE SCALE GENOMIC DNA]</scope>
    <source>
        <strain evidence="8 9">EXF-150</strain>
    </source>
</reference>
<comment type="similarity">
    <text evidence="5">Belongs to the SAT4 family.</text>
</comment>
<keyword evidence="2 6" id="KW-0812">Transmembrane</keyword>
<feature type="transmembrane region" description="Helical" evidence="6">
    <location>
        <begin position="34"/>
        <end position="51"/>
    </location>
</feature>
<dbReference type="GeneID" id="40742091"/>
<dbReference type="AlphaFoldDB" id="A0A074Y1U8"/>
<organism evidence="8 9">
    <name type="scientific">Aureobasidium pullulans EXF-150</name>
    <dbReference type="NCBI Taxonomy" id="1043002"/>
    <lineage>
        <taxon>Eukaryota</taxon>
        <taxon>Fungi</taxon>
        <taxon>Dikarya</taxon>
        <taxon>Ascomycota</taxon>
        <taxon>Pezizomycotina</taxon>
        <taxon>Dothideomycetes</taxon>
        <taxon>Dothideomycetidae</taxon>
        <taxon>Dothideales</taxon>
        <taxon>Saccotheciaceae</taxon>
        <taxon>Aureobasidium</taxon>
    </lineage>
</organism>
<dbReference type="InterPro" id="IPR052337">
    <property type="entry name" value="SAT4-like"/>
</dbReference>
<dbReference type="OrthoDB" id="9976870at2759"/>
<feature type="transmembrane region" description="Helical" evidence="6">
    <location>
        <begin position="108"/>
        <end position="129"/>
    </location>
</feature>
<feature type="transmembrane region" description="Helical" evidence="6">
    <location>
        <begin position="71"/>
        <end position="96"/>
    </location>
</feature>
<feature type="transmembrane region" description="Helical" evidence="6">
    <location>
        <begin position="229"/>
        <end position="254"/>
    </location>
</feature>
<dbReference type="Proteomes" id="UP000030706">
    <property type="component" value="Unassembled WGS sequence"/>
</dbReference>
<evidence type="ECO:0000256" key="6">
    <source>
        <dbReference type="SAM" id="Phobius"/>
    </source>
</evidence>
<dbReference type="HOGENOM" id="CLU_028200_3_1_1"/>
<feature type="transmembrane region" description="Helical" evidence="6">
    <location>
        <begin position="161"/>
        <end position="185"/>
    </location>
</feature>
<evidence type="ECO:0000256" key="3">
    <source>
        <dbReference type="ARBA" id="ARBA00022989"/>
    </source>
</evidence>
<feature type="transmembrane region" description="Helical" evidence="6">
    <location>
        <begin position="6"/>
        <end position="22"/>
    </location>
</feature>
<dbReference type="RefSeq" id="XP_029764339.1">
    <property type="nucleotide sequence ID" value="XM_029899785.1"/>
</dbReference>